<keyword evidence="3" id="KW-1185">Reference proteome</keyword>
<keyword evidence="1" id="KW-1133">Transmembrane helix</keyword>
<dbReference type="PANTHER" id="PTHR48174">
    <property type="entry name" value="DUF946 FAMILY PROTEIN"/>
    <property type="match status" value="1"/>
</dbReference>
<sequence length="342" mass="38951">EIKALAIYQSLRSHFGKNFLKKGRMFSFTMFLVIFLAIIQIASSNNAMKQLAEKYAPLIRMAKGDPWRPSSVEFFLKHTKLTGNINQAHVTTSNLPKCPQRGCYLTTKQNMNKDTTSNLPVFYGEPLDKAPIYAFHETTPTEIIIDYYTFYPYNRGKTICIGIAGSGKCEKRVWGVCIFYSPKCAGYAKSFGHHVGDWEGIKIVFHANRSPKYIQFRAHGTKYTFNYQNGNFIRNGESIRFHGNHPIVYSAWGSHGARITAGSHVYQTIPVNNKLTDVTSDGPAWHTWRNVVLIQKKKVGEYTGNESWVNFRGRWGNKKRSCDFWERISNECVQNSGPGGPY</sequence>
<dbReference type="PANTHER" id="PTHR48174:SF5">
    <property type="entry name" value="VACUOLAR PROTEIN SORTING-ASSOCIATED PROTEIN 62"/>
    <property type="match status" value="1"/>
</dbReference>
<dbReference type="OrthoDB" id="188042at2759"/>
<dbReference type="AlphaFoldDB" id="A0A7M5WSR3"/>
<proteinExistence type="predicted"/>
<keyword evidence="1" id="KW-0812">Transmembrane</keyword>
<protein>
    <submittedName>
        <fullName evidence="2">Uncharacterized protein</fullName>
    </submittedName>
</protein>
<name>A0A7M5WSR3_9CNID</name>
<accession>A0A7M5WSR3</accession>
<keyword evidence="1" id="KW-0472">Membrane</keyword>
<dbReference type="Proteomes" id="UP000594262">
    <property type="component" value="Unplaced"/>
</dbReference>
<reference evidence="2" key="1">
    <citation type="submission" date="2021-01" db="UniProtKB">
        <authorList>
            <consortium name="EnsemblMetazoa"/>
        </authorList>
    </citation>
    <scope>IDENTIFICATION</scope>
</reference>
<evidence type="ECO:0000313" key="3">
    <source>
        <dbReference type="Proteomes" id="UP000594262"/>
    </source>
</evidence>
<dbReference type="EnsemblMetazoa" id="CLYHEMT011213.1">
    <property type="protein sequence ID" value="CLYHEMP011213.1"/>
    <property type="gene ID" value="CLYHEMG011213"/>
</dbReference>
<evidence type="ECO:0000256" key="1">
    <source>
        <dbReference type="SAM" id="Phobius"/>
    </source>
</evidence>
<organism evidence="2 3">
    <name type="scientific">Clytia hemisphaerica</name>
    <dbReference type="NCBI Taxonomy" id="252671"/>
    <lineage>
        <taxon>Eukaryota</taxon>
        <taxon>Metazoa</taxon>
        <taxon>Cnidaria</taxon>
        <taxon>Hydrozoa</taxon>
        <taxon>Hydroidolina</taxon>
        <taxon>Leptothecata</taxon>
        <taxon>Obeliida</taxon>
        <taxon>Clytiidae</taxon>
        <taxon>Clytia</taxon>
    </lineage>
</organism>
<feature type="transmembrane region" description="Helical" evidence="1">
    <location>
        <begin position="25"/>
        <end position="43"/>
    </location>
</feature>
<evidence type="ECO:0000313" key="2">
    <source>
        <dbReference type="EnsemblMetazoa" id="CLYHEMP011213.1"/>
    </source>
</evidence>